<comment type="caution">
    <text evidence="2">The sequence shown here is derived from an EMBL/GenBank/DDBJ whole genome shotgun (WGS) entry which is preliminary data.</text>
</comment>
<gene>
    <name evidence="2" type="ORF">GCM10010307_17520</name>
</gene>
<sequence>MTPALLAITLILCVTLCYVSVCAASPFGPCRKCRGWGFEMKTDRKGRLKRGKDCRRCKATGKRIRVGRWLYNRWLRTYRTGTDTPSPAAAKRPAPKG</sequence>
<accession>A0ABN3QJV3</accession>
<proteinExistence type="predicted"/>
<dbReference type="EMBL" id="BAAASJ010000020">
    <property type="protein sequence ID" value="GAA2628000.1"/>
    <property type="molecule type" value="Genomic_DNA"/>
</dbReference>
<organism evidence="2 3">
    <name type="scientific">Streptomyces vastus</name>
    <dbReference type="NCBI Taxonomy" id="285451"/>
    <lineage>
        <taxon>Bacteria</taxon>
        <taxon>Bacillati</taxon>
        <taxon>Actinomycetota</taxon>
        <taxon>Actinomycetes</taxon>
        <taxon>Kitasatosporales</taxon>
        <taxon>Streptomycetaceae</taxon>
        <taxon>Streptomyces</taxon>
    </lineage>
</organism>
<feature type="signal peptide" evidence="1">
    <location>
        <begin position="1"/>
        <end position="23"/>
    </location>
</feature>
<dbReference type="Proteomes" id="UP001500151">
    <property type="component" value="Unassembled WGS sequence"/>
</dbReference>
<evidence type="ECO:0000313" key="2">
    <source>
        <dbReference type="EMBL" id="GAA2628000.1"/>
    </source>
</evidence>
<keyword evidence="1" id="KW-0732">Signal</keyword>
<feature type="chain" id="PRO_5045743938" evidence="1">
    <location>
        <begin position="24"/>
        <end position="97"/>
    </location>
</feature>
<evidence type="ECO:0000256" key="1">
    <source>
        <dbReference type="SAM" id="SignalP"/>
    </source>
</evidence>
<protein>
    <submittedName>
        <fullName evidence="2">Uncharacterized protein</fullName>
    </submittedName>
</protein>
<evidence type="ECO:0000313" key="3">
    <source>
        <dbReference type="Proteomes" id="UP001500151"/>
    </source>
</evidence>
<keyword evidence="3" id="KW-1185">Reference proteome</keyword>
<name>A0ABN3QJV3_9ACTN</name>
<reference evidence="2 3" key="1">
    <citation type="journal article" date="2019" name="Int. J. Syst. Evol. Microbiol.">
        <title>The Global Catalogue of Microorganisms (GCM) 10K type strain sequencing project: providing services to taxonomists for standard genome sequencing and annotation.</title>
        <authorList>
            <consortium name="The Broad Institute Genomics Platform"/>
            <consortium name="The Broad Institute Genome Sequencing Center for Infectious Disease"/>
            <person name="Wu L."/>
            <person name="Ma J."/>
        </authorList>
    </citation>
    <scope>NUCLEOTIDE SEQUENCE [LARGE SCALE GENOMIC DNA]</scope>
    <source>
        <strain evidence="2 3">JCM 4524</strain>
    </source>
</reference>